<dbReference type="CDD" id="cd22157">
    <property type="entry name" value="F-box_AtFBW1-like"/>
    <property type="match status" value="1"/>
</dbReference>
<dbReference type="Pfam" id="PF00646">
    <property type="entry name" value="F-box"/>
    <property type="match status" value="1"/>
</dbReference>
<name>A0A2U1KWB1_ARTAN</name>
<dbReference type="SMART" id="SM00256">
    <property type="entry name" value="FBOX"/>
    <property type="match status" value="1"/>
</dbReference>
<comment type="caution">
    <text evidence="3">The sequence shown here is derived from an EMBL/GenBank/DDBJ whole genome shotgun (WGS) entry which is preliminary data.</text>
</comment>
<feature type="region of interest" description="Disordered" evidence="1">
    <location>
        <begin position="615"/>
        <end position="634"/>
    </location>
</feature>
<sequence>MGVVSLRCLSLYTRGGGCKVGAATSDEFGEVVGKGYKPVCGTDDTSVDCFSYGVDRLWKRNNRKKSFEIEESHGNNTMHVFLPDDILELCFMRLPLTSLINTRLVCKKWRSLTTPPHFMQMRREGYYPSPWLFLFGTVTNGLSSREINAFDVSFNKWHKVEAEILKNRFMFSVATVHDNIFIVGGCSSSGRMDRKTHRGVLVFSPMTKSWNKVASMKHARSKSVLGVFEANSDRLTIKSQLRTRTRIGGVSTDLNIRGRNVDLSKRLHTTKGHEYTPRLVSCDGQRLYLVSVSWWKEMVKLDGEQSSSELYYPSPWLFLFGTVTNGLSSREINAFDVSFNKWHKVEAEILKNRFMFSVATVHDNIFIVGGCSSSGRMDRKTHRGVLVFSPMTKSWNKVASLKHTRSKSVLGVFEANSDHLTIKSQLRTRTRIGGVSDVYGDPHRISVRRTSRYEKTKHATYDIGHGLWTRVQTTPHPPRVHEYTPRLVSCDGQRLYLVSVSWCEGDGEIGWRNKAVRKLCELDLVYLTWNEVSVHLDAPMDWNLLFVADNNLIFGIEMLKIFGQVMEFLTMCDVSNPKMKWVHASKNQVAREMDVSSCMMKSMAVVHLQQKLMGEPVTRPDQDPNPKPDLNHNPTFRHVTRREMELNQAFVKMDQGGSADGILQVRADRIQSDLEELLKALTERCKKHGIDAKMIDIALWFTYFDCQGWQPRVPEISAVWDEDWDKFEDEGFSFDATVPANTKSTSHGILS</sequence>
<accession>A0A2U1KWB1</accession>
<reference evidence="3 4" key="1">
    <citation type="journal article" date="2018" name="Mol. Plant">
        <title>The genome of Artemisia annua provides insight into the evolution of Asteraceae family and artemisinin biosynthesis.</title>
        <authorList>
            <person name="Shen Q."/>
            <person name="Zhang L."/>
            <person name="Liao Z."/>
            <person name="Wang S."/>
            <person name="Yan T."/>
            <person name="Shi P."/>
            <person name="Liu M."/>
            <person name="Fu X."/>
            <person name="Pan Q."/>
            <person name="Wang Y."/>
            <person name="Lv Z."/>
            <person name="Lu X."/>
            <person name="Zhang F."/>
            <person name="Jiang W."/>
            <person name="Ma Y."/>
            <person name="Chen M."/>
            <person name="Hao X."/>
            <person name="Li L."/>
            <person name="Tang Y."/>
            <person name="Lv G."/>
            <person name="Zhou Y."/>
            <person name="Sun X."/>
            <person name="Brodelius P.E."/>
            <person name="Rose J.K.C."/>
            <person name="Tang K."/>
        </authorList>
    </citation>
    <scope>NUCLEOTIDE SEQUENCE [LARGE SCALE GENOMIC DNA]</scope>
    <source>
        <strain evidence="4">cv. Huhao1</strain>
        <tissue evidence="3">Leaf</tissue>
    </source>
</reference>
<dbReference type="OrthoDB" id="1913441at2759"/>
<evidence type="ECO:0000256" key="1">
    <source>
        <dbReference type="SAM" id="MobiDB-lite"/>
    </source>
</evidence>
<dbReference type="PANTHER" id="PTHR47712">
    <property type="entry name" value="OS09G0555300 PROTEIN"/>
    <property type="match status" value="1"/>
</dbReference>
<dbReference type="AlphaFoldDB" id="A0A2U1KWB1"/>
<dbReference type="SMART" id="SM00612">
    <property type="entry name" value="Kelch"/>
    <property type="match status" value="2"/>
</dbReference>
<dbReference type="InterPro" id="IPR011043">
    <property type="entry name" value="Gal_Oxase/kelch_b-propeller"/>
</dbReference>
<dbReference type="GO" id="GO:0019005">
    <property type="term" value="C:SCF ubiquitin ligase complex"/>
    <property type="evidence" value="ECO:0007669"/>
    <property type="project" value="TreeGrafter"/>
</dbReference>
<dbReference type="Proteomes" id="UP000245207">
    <property type="component" value="Unassembled WGS sequence"/>
</dbReference>
<dbReference type="InterPro" id="IPR037293">
    <property type="entry name" value="Gal_Oxidase_central_sf"/>
</dbReference>
<dbReference type="Gene3D" id="2.130.10.80">
    <property type="entry name" value="Galactose oxidase/kelch, beta-propeller"/>
    <property type="match status" value="1"/>
</dbReference>
<keyword evidence="4" id="KW-1185">Reference proteome</keyword>
<organism evidence="3 4">
    <name type="scientific">Artemisia annua</name>
    <name type="common">Sweet wormwood</name>
    <dbReference type="NCBI Taxonomy" id="35608"/>
    <lineage>
        <taxon>Eukaryota</taxon>
        <taxon>Viridiplantae</taxon>
        <taxon>Streptophyta</taxon>
        <taxon>Embryophyta</taxon>
        <taxon>Tracheophyta</taxon>
        <taxon>Spermatophyta</taxon>
        <taxon>Magnoliopsida</taxon>
        <taxon>eudicotyledons</taxon>
        <taxon>Gunneridae</taxon>
        <taxon>Pentapetalae</taxon>
        <taxon>asterids</taxon>
        <taxon>campanulids</taxon>
        <taxon>Asterales</taxon>
        <taxon>Asteraceae</taxon>
        <taxon>Asteroideae</taxon>
        <taxon>Anthemideae</taxon>
        <taxon>Artemisiinae</taxon>
        <taxon>Artemisia</taxon>
    </lineage>
</organism>
<evidence type="ECO:0000313" key="3">
    <source>
        <dbReference type="EMBL" id="PWA41046.1"/>
    </source>
</evidence>
<protein>
    <recommendedName>
        <fullName evidence="2">F-box domain-containing protein</fullName>
    </recommendedName>
</protein>
<dbReference type="InterPro" id="IPR015915">
    <property type="entry name" value="Kelch-typ_b-propeller"/>
</dbReference>
<feature type="compositionally biased region" description="Basic and acidic residues" evidence="1">
    <location>
        <begin position="618"/>
        <end position="630"/>
    </location>
</feature>
<gene>
    <name evidence="3" type="ORF">CTI12_AA556590</name>
</gene>
<evidence type="ECO:0000313" key="4">
    <source>
        <dbReference type="Proteomes" id="UP000245207"/>
    </source>
</evidence>
<dbReference type="PANTHER" id="PTHR47712:SF2">
    <property type="entry name" value="F-BOX DOMAIN, GALACTOSE OXIDASE, BETA-PROPELLER-RELATED"/>
    <property type="match status" value="1"/>
</dbReference>
<dbReference type="Pfam" id="PF01344">
    <property type="entry name" value="Kelch_1"/>
    <property type="match status" value="2"/>
</dbReference>
<dbReference type="SUPFAM" id="SSF50965">
    <property type="entry name" value="Galactose oxidase, central domain"/>
    <property type="match status" value="1"/>
</dbReference>
<dbReference type="Gene3D" id="2.120.10.80">
    <property type="entry name" value="Kelch-type beta propeller"/>
    <property type="match status" value="1"/>
</dbReference>
<dbReference type="EMBL" id="PKPP01013355">
    <property type="protein sequence ID" value="PWA41046.1"/>
    <property type="molecule type" value="Genomic_DNA"/>
</dbReference>
<dbReference type="Gene3D" id="1.20.1280.50">
    <property type="match status" value="1"/>
</dbReference>
<dbReference type="InterPro" id="IPR036047">
    <property type="entry name" value="F-box-like_dom_sf"/>
</dbReference>
<dbReference type="SUPFAM" id="SSF81383">
    <property type="entry name" value="F-box domain"/>
    <property type="match status" value="1"/>
</dbReference>
<evidence type="ECO:0000259" key="2">
    <source>
        <dbReference type="PROSITE" id="PS50181"/>
    </source>
</evidence>
<proteinExistence type="predicted"/>
<feature type="domain" description="F-box" evidence="2">
    <location>
        <begin position="76"/>
        <end position="121"/>
    </location>
</feature>
<dbReference type="InterPro" id="IPR006652">
    <property type="entry name" value="Kelch_1"/>
</dbReference>
<dbReference type="InterPro" id="IPR001810">
    <property type="entry name" value="F-box_dom"/>
</dbReference>
<dbReference type="PROSITE" id="PS50181">
    <property type="entry name" value="FBOX"/>
    <property type="match status" value="1"/>
</dbReference>